<dbReference type="SUPFAM" id="SSF90123">
    <property type="entry name" value="ABC transporter transmembrane region"/>
    <property type="match status" value="1"/>
</dbReference>
<keyword evidence="2" id="KW-0813">Transport</keyword>
<dbReference type="SUPFAM" id="SSF52540">
    <property type="entry name" value="P-loop containing nucleoside triphosphate hydrolases"/>
    <property type="match status" value="1"/>
</dbReference>
<dbReference type="PROSITE" id="PS50929">
    <property type="entry name" value="ABC_TM1F"/>
    <property type="match status" value="1"/>
</dbReference>
<dbReference type="FunFam" id="1.20.1560.10:FF:000040">
    <property type="entry name" value="Multidrug ABC transporter ATP-binding protein"/>
    <property type="match status" value="1"/>
</dbReference>
<dbReference type="Pfam" id="PF00005">
    <property type="entry name" value="ABC_tran"/>
    <property type="match status" value="1"/>
</dbReference>
<dbReference type="GO" id="GO:0005524">
    <property type="term" value="F:ATP binding"/>
    <property type="evidence" value="ECO:0007669"/>
    <property type="project" value="UniProtKB-KW"/>
</dbReference>
<dbReference type="InterPro" id="IPR011527">
    <property type="entry name" value="ABC1_TM_dom"/>
</dbReference>
<dbReference type="PROSITE" id="PS50893">
    <property type="entry name" value="ABC_TRANSPORTER_2"/>
    <property type="match status" value="1"/>
</dbReference>
<gene>
    <name evidence="12" type="ORF">GCM10007096_17510</name>
</gene>
<dbReference type="InterPro" id="IPR036640">
    <property type="entry name" value="ABC1_TM_sf"/>
</dbReference>
<feature type="domain" description="ABC transporter" evidence="10">
    <location>
        <begin position="332"/>
        <end position="567"/>
    </location>
</feature>
<evidence type="ECO:0000256" key="9">
    <source>
        <dbReference type="SAM" id="Phobius"/>
    </source>
</evidence>
<evidence type="ECO:0000313" key="12">
    <source>
        <dbReference type="EMBL" id="GGH80706.1"/>
    </source>
</evidence>
<keyword evidence="8 9" id="KW-0472">Membrane</keyword>
<feature type="transmembrane region" description="Helical" evidence="9">
    <location>
        <begin position="278"/>
        <end position="296"/>
    </location>
</feature>
<dbReference type="PANTHER" id="PTHR43394">
    <property type="entry name" value="ATP-DEPENDENT PERMEASE MDL1, MITOCHONDRIAL"/>
    <property type="match status" value="1"/>
</dbReference>
<name>A0A8J2ZVB7_9BACL</name>
<sequence>MLKLAKFLKPYKGLIIAVLFFVFLQSFSNLYLPTLMSDIVDKGIVNQDIPYILRIGAIMLGITVVAVVFSILASFFSAKTATGFGRDVRKTMFSHVETFSLQEFDQIGAASLITRTTNDILQVQQVYVMILRIMIMAPMMCIGGIILAVSKDAMLSLVVIGAMPFLIVAILAVMRKGMPLFKLIQTKLDRMNLVLRERLTGIRVVRAFNRSEFEEGRFQQANRDLAETAIKVNKIMAVLMPIMMLILNFSTIAIIWFGSIRINHGHMQVGDLMAFIQYAMQIMFSLIMLSMIFVMVPRASASAQRIHEVLNVTPSIVERENDGQIKSAKGVLTFDNVTFSYPGAERPALTNISFIARPGQTTAIIGGTGSGKSTLLKLIERFYDIEEGHILLDGKDIQSLSLKDLREHMAYIPQKPAIFTGTIKENIKYSQEALTEDSIRRAASVAQATEFISRLEDGYDTVLTQGGTNLSGGQKQRIAVARALAKESHIYLFDDSFSALDYKTDALVRSALKEEMKEATVIIVAQRVSTIIDADQIIVLDEGKMSGIGNHKTLLQTCDVYKEIVSSQMKGEGIA</sequence>
<evidence type="ECO:0000259" key="11">
    <source>
        <dbReference type="PROSITE" id="PS50929"/>
    </source>
</evidence>
<evidence type="ECO:0000313" key="13">
    <source>
        <dbReference type="Proteomes" id="UP000656813"/>
    </source>
</evidence>
<dbReference type="InterPro" id="IPR017871">
    <property type="entry name" value="ABC_transporter-like_CS"/>
</dbReference>
<keyword evidence="13" id="KW-1185">Reference proteome</keyword>
<evidence type="ECO:0000256" key="2">
    <source>
        <dbReference type="ARBA" id="ARBA00022448"/>
    </source>
</evidence>
<dbReference type="PROSITE" id="PS00211">
    <property type="entry name" value="ABC_TRANSPORTER_1"/>
    <property type="match status" value="1"/>
</dbReference>
<evidence type="ECO:0000259" key="10">
    <source>
        <dbReference type="PROSITE" id="PS50893"/>
    </source>
</evidence>
<evidence type="ECO:0000256" key="8">
    <source>
        <dbReference type="ARBA" id="ARBA00023136"/>
    </source>
</evidence>
<organism evidence="12 13">
    <name type="scientific">Pullulanibacillus pueri</name>
    <dbReference type="NCBI Taxonomy" id="1437324"/>
    <lineage>
        <taxon>Bacteria</taxon>
        <taxon>Bacillati</taxon>
        <taxon>Bacillota</taxon>
        <taxon>Bacilli</taxon>
        <taxon>Bacillales</taxon>
        <taxon>Sporolactobacillaceae</taxon>
        <taxon>Pullulanibacillus</taxon>
    </lineage>
</organism>
<proteinExistence type="predicted"/>
<dbReference type="InterPro" id="IPR003439">
    <property type="entry name" value="ABC_transporter-like_ATP-bd"/>
</dbReference>
<dbReference type="PANTHER" id="PTHR43394:SF1">
    <property type="entry name" value="ATP-BINDING CASSETTE SUB-FAMILY B MEMBER 10, MITOCHONDRIAL"/>
    <property type="match status" value="1"/>
</dbReference>
<reference evidence="12" key="2">
    <citation type="submission" date="2020-09" db="EMBL/GenBank/DDBJ databases">
        <authorList>
            <person name="Sun Q."/>
            <person name="Zhou Y."/>
        </authorList>
    </citation>
    <scope>NUCLEOTIDE SEQUENCE</scope>
    <source>
        <strain evidence="12">CGMCC 1.12777</strain>
    </source>
</reference>
<feature type="transmembrane region" description="Helical" evidence="9">
    <location>
        <begin position="126"/>
        <end position="147"/>
    </location>
</feature>
<dbReference type="InterPro" id="IPR039421">
    <property type="entry name" value="Type_1_exporter"/>
</dbReference>
<feature type="transmembrane region" description="Helical" evidence="9">
    <location>
        <begin position="52"/>
        <end position="76"/>
    </location>
</feature>
<dbReference type="GO" id="GO:0005886">
    <property type="term" value="C:plasma membrane"/>
    <property type="evidence" value="ECO:0007669"/>
    <property type="project" value="UniProtKB-SubCell"/>
</dbReference>
<dbReference type="Gene3D" id="1.20.1560.10">
    <property type="entry name" value="ABC transporter type 1, transmembrane domain"/>
    <property type="match status" value="1"/>
</dbReference>
<protein>
    <submittedName>
        <fullName evidence="12">Multidrug ABC transporter ATP-binding protein</fullName>
    </submittedName>
</protein>
<dbReference type="GO" id="GO:0016887">
    <property type="term" value="F:ATP hydrolysis activity"/>
    <property type="evidence" value="ECO:0007669"/>
    <property type="project" value="InterPro"/>
</dbReference>
<keyword evidence="3" id="KW-1003">Cell membrane</keyword>
<evidence type="ECO:0000256" key="6">
    <source>
        <dbReference type="ARBA" id="ARBA00022840"/>
    </source>
</evidence>
<dbReference type="FunFam" id="3.40.50.300:FF:000221">
    <property type="entry name" value="Multidrug ABC transporter ATP-binding protein"/>
    <property type="match status" value="1"/>
</dbReference>
<keyword evidence="4 9" id="KW-0812">Transmembrane</keyword>
<feature type="transmembrane region" description="Helical" evidence="9">
    <location>
        <begin position="235"/>
        <end position="258"/>
    </location>
</feature>
<evidence type="ECO:0000256" key="4">
    <source>
        <dbReference type="ARBA" id="ARBA00022692"/>
    </source>
</evidence>
<evidence type="ECO:0000256" key="5">
    <source>
        <dbReference type="ARBA" id="ARBA00022741"/>
    </source>
</evidence>
<dbReference type="GO" id="GO:0015421">
    <property type="term" value="F:ABC-type oligopeptide transporter activity"/>
    <property type="evidence" value="ECO:0007669"/>
    <property type="project" value="TreeGrafter"/>
</dbReference>
<feature type="transmembrane region" description="Helical" evidence="9">
    <location>
        <begin position="153"/>
        <end position="174"/>
    </location>
</feature>
<dbReference type="AlphaFoldDB" id="A0A8J2ZVB7"/>
<keyword evidence="5" id="KW-0547">Nucleotide-binding</keyword>
<keyword evidence="6 12" id="KW-0067">ATP-binding</keyword>
<accession>A0A8J2ZVB7</accession>
<comment type="caution">
    <text evidence="12">The sequence shown here is derived from an EMBL/GenBank/DDBJ whole genome shotgun (WGS) entry which is preliminary data.</text>
</comment>
<dbReference type="SMART" id="SM00382">
    <property type="entry name" value="AAA"/>
    <property type="match status" value="1"/>
</dbReference>
<dbReference type="Gene3D" id="3.40.50.300">
    <property type="entry name" value="P-loop containing nucleotide triphosphate hydrolases"/>
    <property type="match status" value="1"/>
</dbReference>
<dbReference type="InterPro" id="IPR027417">
    <property type="entry name" value="P-loop_NTPase"/>
</dbReference>
<dbReference type="Proteomes" id="UP000656813">
    <property type="component" value="Unassembled WGS sequence"/>
</dbReference>
<evidence type="ECO:0000256" key="3">
    <source>
        <dbReference type="ARBA" id="ARBA00022475"/>
    </source>
</evidence>
<dbReference type="EMBL" id="BMFV01000011">
    <property type="protein sequence ID" value="GGH80706.1"/>
    <property type="molecule type" value="Genomic_DNA"/>
</dbReference>
<dbReference type="InterPro" id="IPR003593">
    <property type="entry name" value="AAA+_ATPase"/>
</dbReference>
<dbReference type="RefSeq" id="WP_188497026.1">
    <property type="nucleotide sequence ID" value="NZ_BMFV01000011.1"/>
</dbReference>
<keyword evidence="7 9" id="KW-1133">Transmembrane helix</keyword>
<reference evidence="12" key="1">
    <citation type="journal article" date="2014" name="Int. J. Syst. Evol. Microbiol.">
        <title>Complete genome sequence of Corynebacterium casei LMG S-19264T (=DSM 44701T), isolated from a smear-ripened cheese.</title>
        <authorList>
            <consortium name="US DOE Joint Genome Institute (JGI-PGF)"/>
            <person name="Walter F."/>
            <person name="Albersmeier A."/>
            <person name="Kalinowski J."/>
            <person name="Ruckert C."/>
        </authorList>
    </citation>
    <scope>NUCLEOTIDE SEQUENCE</scope>
    <source>
        <strain evidence="12">CGMCC 1.12777</strain>
    </source>
</reference>
<feature type="domain" description="ABC transmembrane type-1" evidence="11">
    <location>
        <begin position="16"/>
        <end position="298"/>
    </location>
</feature>
<comment type="subcellular location">
    <subcellularLocation>
        <location evidence="1">Cell membrane</location>
        <topology evidence="1">Multi-pass membrane protein</topology>
    </subcellularLocation>
</comment>
<dbReference type="CDD" id="cd18548">
    <property type="entry name" value="ABC_6TM_Tm287_like"/>
    <property type="match status" value="1"/>
</dbReference>
<dbReference type="Pfam" id="PF00664">
    <property type="entry name" value="ABC_membrane"/>
    <property type="match status" value="1"/>
</dbReference>
<evidence type="ECO:0000256" key="1">
    <source>
        <dbReference type="ARBA" id="ARBA00004651"/>
    </source>
</evidence>
<evidence type="ECO:0000256" key="7">
    <source>
        <dbReference type="ARBA" id="ARBA00022989"/>
    </source>
</evidence>